<keyword evidence="4" id="KW-1185">Reference proteome</keyword>
<accession>A0A251SRA4</accession>
<protein>
    <submittedName>
        <fullName evidence="3">Uncharacterized protein</fullName>
    </submittedName>
</protein>
<dbReference type="PANTHER" id="PTHR37614:SF2">
    <property type="entry name" value="OS02G0121400 PROTEIN"/>
    <property type="match status" value="1"/>
</dbReference>
<sequence length="294" mass="33147">MKQIIDGGGGDFILPTDEEVDVAKTLLMIQKLSAKEELINRFSFTWGVKKKRSVLVSKSESSPSPLPEKVTAEEADKSPSTPLNFLPSGSDGVDKRKTSSSGKRSLKRKATDDLVESYNRMQQEREILLKETKAMKILHQELSSTNLELKAIIQKVNYSRNIKDFHVWNKSMKIYDQQSYPQITMFAPPTQQQRCQQLVVDPNNGKLLAVSCSGNSHGGGRFGMINQMDPRVKMQGEAYDFMGCSQPLDQSKYLMMDNDLRMRTAAAAARKRRILRMKENKNALLALKLARGSR</sequence>
<dbReference type="EMBL" id="CM007902">
    <property type="protein sequence ID" value="OTG00051.1"/>
    <property type="molecule type" value="Genomic_DNA"/>
</dbReference>
<dbReference type="OMA" id="FCSNEAD"/>
<feature type="region of interest" description="Disordered" evidence="1">
    <location>
        <begin position="57"/>
        <end position="111"/>
    </location>
</feature>
<organism evidence="3 4">
    <name type="scientific">Helianthus annuus</name>
    <name type="common">Common sunflower</name>
    <dbReference type="NCBI Taxonomy" id="4232"/>
    <lineage>
        <taxon>Eukaryota</taxon>
        <taxon>Viridiplantae</taxon>
        <taxon>Streptophyta</taxon>
        <taxon>Embryophyta</taxon>
        <taxon>Tracheophyta</taxon>
        <taxon>Spermatophyta</taxon>
        <taxon>Magnoliopsida</taxon>
        <taxon>eudicotyledons</taxon>
        <taxon>Gunneridae</taxon>
        <taxon>Pentapetalae</taxon>
        <taxon>asterids</taxon>
        <taxon>campanulids</taxon>
        <taxon>Asterales</taxon>
        <taxon>Asteraceae</taxon>
        <taxon>Asteroideae</taxon>
        <taxon>Heliantheae alliance</taxon>
        <taxon>Heliantheae</taxon>
        <taxon>Helianthus</taxon>
    </lineage>
</organism>
<evidence type="ECO:0000313" key="2">
    <source>
        <dbReference type="EMBL" id="KAF5771536.1"/>
    </source>
</evidence>
<dbReference type="Proteomes" id="UP000215914">
    <property type="component" value="Chromosome 13"/>
</dbReference>
<dbReference type="PANTHER" id="PTHR37614">
    <property type="entry name" value="OS02G0121400 PROTEIN"/>
    <property type="match status" value="1"/>
</dbReference>
<evidence type="ECO:0000313" key="3">
    <source>
        <dbReference type="EMBL" id="OTG00051.1"/>
    </source>
</evidence>
<reference evidence="2 4" key="1">
    <citation type="journal article" date="2017" name="Nature">
        <title>The sunflower genome provides insights into oil metabolism, flowering and Asterid evolution.</title>
        <authorList>
            <person name="Badouin H."/>
            <person name="Gouzy J."/>
            <person name="Grassa C.J."/>
            <person name="Murat F."/>
            <person name="Staton S.E."/>
            <person name="Cottret L."/>
            <person name="Lelandais-Briere C."/>
            <person name="Owens G.L."/>
            <person name="Carrere S."/>
            <person name="Mayjonade B."/>
            <person name="Legrand L."/>
            <person name="Gill N."/>
            <person name="Kane N.C."/>
            <person name="Bowers J.E."/>
            <person name="Hubner S."/>
            <person name="Bellec A."/>
            <person name="Berard A."/>
            <person name="Berges H."/>
            <person name="Blanchet N."/>
            <person name="Boniface M.C."/>
            <person name="Brunel D."/>
            <person name="Catrice O."/>
            <person name="Chaidir N."/>
            <person name="Claudel C."/>
            <person name="Donnadieu C."/>
            <person name="Faraut T."/>
            <person name="Fievet G."/>
            <person name="Helmstetter N."/>
            <person name="King M."/>
            <person name="Knapp S.J."/>
            <person name="Lai Z."/>
            <person name="Le Paslier M.C."/>
            <person name="Lippi Y."/>
            <person name="Lorenzon L."/>
            <person name="Mandel J.R."/>
            <person name="Marage G."/>
            <person name="Marchand G."/>
            <person name="Marquand E."/>
            <person name="Bret-Mestries E."/>
            <person name="Morien E."/>
            <person name="Nambeesan S."/>
            <person name="Nguyen T."/>
            <person name="Pegot-Espagnet P."/>
            <person name="Pouilly N."/>
            <person name="Raftis F."/>
            <person name="Sallet E."/>
            <person name="Schiex T."/>
            <person name="Thomas J."/>
            <person name="Vandecasteele C."/>
            <person name="Vares D."/>
            <person name="Vear F."/>
            <person name="Vautrin S."/>
            <person name="Crespi M."/>
            <person name="Mangin B."/>
            <person name="Burke J.M."/>
            <person name="Salse J."/>
            <person name="Munos S."/>
            <person name="Vincourt P."/>
            <person name="Rieseberg L.H."/>
            <person name="Langlade N.B."/>
        </authorList>
    </citation>
    <scope>NUCLEOTIDE SEQUENCE [LARGE SCALE GENOMIC DNA]</scope>
    <source>
        <strain evidence="4">cv. SF193</strain>
        <tissue evidence="2">Leaves</tissue>
    </source>
</reference>
<evidence type="ECO:0000313" key="4">
    <source>
        <dbReference type="Proteomes" id="UP000215914"/>
    </source>
</evidence>
<dbReference type="Gramene" id="mRNA:HanXRQr2_Chr13g0566091">
    <property type="protein sequence ID" value="mRNA:HanXRQr2_Chr13g0566091"/>
    <property type="gene ID" value="HanXRQr2_Chr13g0566091"/>
</dbReference>
<dbReference type="InParanoid" id="A0A251SRA4"/>
<dbReference type="EMBL" id="MNCJ02000328">
    <property type="protein sequence ID" value="KAF5771536.1"/>
    <property type="molecule type" value="Genomic_DNA"/>
</dbReference>
<gene>
    <name evidence="3" type="ORF">HannXRQ_Chr13g0386671</name>
    <name evidence="2" type="ORF">HanXRQr2_Chr13g0566091</name>
</gene>
<dbReference type="AlphaFoldDB" id="A0A251SRA4"/>
<feature type="compositionally biased region" description="Low complexity" evidence="1">
    <location>
        <begin position="57"/>
        <end position="69"/>
    </location>
</feature>
<name>A0A251SRA4_HELAN</name>
<reference evidence="2" key="3">
    <citation type="submission" date="2020-06" db="EMBL/GenBank/DDBJ databases">
        <title>Helianthus annuus Genome sequencing and assembly Release 2.</title>
        <authorList>
            <person name="Gouzy J."/>
            <person name="Langlade N."/>
            <person name="Munos S."/>
        </authorList>
    </citation>
    <scope>NUCLEOTIDE SEQUENCE</scope>
    <source>
        <tissue evidence="2">Leaves</tissue>
    </source>
</reference>
<proteinExistence type="predicted"/>
<reference evidence="3" key="2">
    <citation type="submission" date="2017-02" db="EMBL/GenBank/DDBJ databases">
        <title>Sunflower complete genome.</title>
        <authorList>
            <person name="Langlade N."/>
            <person name="Munos S."/>
        </authorList>
    </citation>
    <scope>NUCLEOTIDE SEQUENCE [LARGE SCALE GENOMIC DNA]</scope>
    <source>
        <tissue evidence="3">Leaves</tissue>
    </source>
</reference>
<evidence type="ECO:0000256" key="1">
    <source>
        <dbReference type="SAM" id="MobiDB-lite"/>
    </source>
</evidence>
<dbReference type="OrthoDB" id="1721092at2759"/>